<dbReference type="PANTHER" id="PTHR31468">
    <property type="entry name" value="1,3-BETA-GLUCANOSYLTRANSFERASE GAS1"/>
    <property type="match status" value="1"/>
</dbReference>
<dbReference type="InterPro" id="IPR017853">
    <property type="entry name" value="GH"/>
</dbReference>
<comment type="subcellular location">
    <subcellularLocation>
        <location evidence="1 5">Cell membrane</location>
        <topology evidence="1 5">Lipid-anchor</topology>
        <topology evidence="1 5">GPI-anchor</topology>
    </subcellularLocation>
</comment>
<dbReference type="EC" id="2.4.1.-" evidence="5"/>
<keyword evidence="4" id="KW-0325">Glycoprotein</keyword>
<evidence type="ECO:0000256" key="5">
    <source>
        <dbReference type="RuleBase" id="RU361209"/>
    </source>
</evidence>
<reference evidence="6" key="1">
    <citation type="journal article" date="2020" name="Stud. Mycol.">
        <title>101 Dothideomycetes genomes: a test case for predicting lifestyles and emergence of pathogens.</title>
        <authorList>
            <person name="Haridas S."/>
            <person name="Albert R."/>
            <person name="Binder M."/>
            <person name="Bloem J."/>
            <person name="Labutti K."/>
            <person name="Salamov A."/>
            <person name="Andreopoulos B."/>
            <person name="Baker S."/>
            <person name="Barry K."/>
            <person name="Bills G."/>
            <person name="Bluhm B."/>
            <person name="Cannon C."/>
            <person name="Castanera R."/>
            <person name="Culley D."/>
            <person name="Daum C."/>
            <person name="Ezra D."/>
            <person name="Gonzalez J."/>
            <person name="Henrissat B."/>
            <person name="Kuo A."/>
            <person name="Liang C."/>
            <person name="Lipzen A."/>
            <person name="Lutzoni F."/>
            <person name="Magnuson J."/>
            <person name="Mondo S."/>
            <person name="Nolan M."/>
            <person name="Ohm R."/>
            <person name="Pangilinan J."/>
            <person name="Park H.-J."/>
            <person name="Ramirez L."/>
            <person name="Alfaro M."/>
            <person name="Sun H."/>
            <person name="Tritt A."/>
            <person name="Yoshinaga Y."/>
            <person name="Zwiers L.-H."/>
            <person name="Turgeon B."/>
            <person name="Goodwin S."/>
            <person name="Spatafora J."/>
            <person name="Crous P."/>
            <person name="Grigoriev I."/>
        </authorList>
    </citation>
    <scope>NUCLEOTIDE SEQUENCE</scope>
    <source>
        <strain evidence="6">CBS 119687</strain>
    </source>
</reference>
<keyword evidence="5" id="KW-0808">Transferase</keyword>
<keyword evidence="7" id="KW-1185">Reference proteome</keyword>
<evidence type="ECO:0000313" key="6">
    <source>
        <dbReference type="EMBL" id="KAF2124341.1"/>
    </source>
</evidence>
<accession>A0A6A6A1A8</accession>
<dbReference type="GO" id="GO:0042124">
    <property type="term" value="F:1,3-beta-glucanosyltransferase activity"/>
    <property type="evidence" value="ECO:0007669"/>
    <property type="project" value="TreeGrafter"/>
</dbReference>
<comment type="similarity">
    <text evidence="2 5">Belongs to the glycosyl hydrolase 72 family.</text>
</comment>
<dbReference type="RefSeq" id="XP_033518734.1">
    <property type="nucleotide sequence ID" value="XM_033669120.1"/>
</dbReference>
<proteinExistence type="inferred from homology"/>
<dbReference type="OrthoDB" id="1055148at2759"/>
<keyword evidence="5" id="KW-0472">Membrane</keyword>
<dbReference type="Proteomes" id="UP000799771">
    <property type="component" value="Unassembled WGS sequence"/>
</dbReference>
<protein>
    <recommendedName>
        <fullName evidence="5">1,3-beta-glucanosyltransferase</fullName>
        <ecNumber evidence="5">2.4.1.-</ecNumber>
    </recommendedName>
</protein>
<keyword evidence="5" id="KW-0336">GPI-anchor</keyword>
<evidence type="ECO:0000256" key="1">
    <source>
        <dbReference type="ARBA" id="ARBA00004609"/>
    </source>
</evidence>
<dbReference type="GO" id="GO:0005886">
    <property type="term" value="C:plasma membrane"/>
    <property type="evidence" value="ECO:0007669"/>
    <property type="project" value="UniProtKB-SubCell"/>
</dbReference>
<evidence type="ECO:0000256" key="2">
    <source>
        <dbReference type="ARBA" id="ARBA00007528"/>
    </source>
</evidence>
<name>A0A6A6A1A8_9PLEO</name>
<evidence type="ECO:0000256" key="4">
    <source>
        <dbReference type="ARBA" id="ARBA00023180"/>
    </source>
</evidence>
<organism evidence="6 7">
    <name type="scientific">Dothidotthia symphoricarpi CBS 119687</name>
    <dbReference type="NCBI Taxonomy" id="1392245"/>
    <lineage>
        <taxon>Eukaryota</taxon>
        <taxon>Fungi</taxon>
        <taxon>Dikarya</taxon>
        <taxon>Ascomycota</taxon>
        <taxon>Pezizomycotina</taxon>
        <taxon>Dothideomycetes</taxon>
        <taxon>Pleosporomycetidae</taxon>
        <taxon>Pleosporales</taxon>
        <taxon>Dothidotthiaceae</taxon>
        <taxon>Dothidotthia</taxon>
    </lineage>
</organism>
<dbReference type="Pfam" id="PF03198">
    <property type="entry name" value="Glyco_hydro_72"/>
    <property type="match status" value="1"/>
</dbReference>
<evidence type="ECO:0000256" key="3">
    <source>
        <dbReference type="ARBA" id="ARBA00022729"/>
    </source>
</evidence>
<keyword evidence="3" id="KW-0732">Signal</keyword>
<dbReference type="GO" id="GO:0098552">
    <property type="term" value="C:side of membrane"/>
    <property type="evidence" value="ECO:0007669"/>
    <property type="project" value="UniProtKB-KW"/>
</dbReference>
<dbReference type="GO" id="GO:0071970">
    <property type="term" value="P:fungal-type cell wall (1-&gt;3)-beta-D-glucan biosynthetic process"/>
    <property type="evidence" value="ECO:0007669"/>
    <property type="project" value="TreeGrafter"/>
</dbReference>
<comment type="function">
    <text evidence="5">Splits internally a 1,3-beta-glucan molecule and transfers the newly generated reducing end (the donor) to the non-reducing end of another 1,3-beta-glucan molecule (the acceptor) forming a 1,3-beta linkage, resulting in the elongation of 1,3-beta-glucan chains in the cell wall.</text>
</comment>
<dbReference type="GO" id="GO:0031505">
    <property type="term" value="P:fungal-type cell wall organization"/>
    <property type="evidence" value="ECO:0007669"/>
    <property type="project" value="TreeGrafter"/>
</dbReference>
<dbReference type="PANTHER" id="PTHR31468:SF4">
    <property type="entry name" value="1,3-BETA-GLUCANOSYLTRANSFERASE GAS3-RELATED"/>
    <property type="match status" value="1"/>
</dbReference>
<dbReference type="InterPro" id="IPR004886">
    <property type="entry name" value="Glucanosyltransferase"/>
</dbReference>
<keyword evidence="5" id="KW-0449">Lipoprotein</keyword>
<dbReference type="GO" id="GO:0016787">
    <property type="term" value="F:hydrolase activity"/>
    <property type="evidence" value="ECO:0007669"/>
    <property type="project" value="UniProtKB-KW"/>
</dbReference>
<evidence type="ECO:0000313" key="7">
    <source>
        <dbReference type="Proteomes" id="UP000799771"/>
    </source>
</evidence>
<sequence length="397" mass="45468">MSAQTSFVPITIRGRYLWRGDSRFFVRGVVYQASERFNHILDPITDDRLPQLKQDVLLFKDLGLNTIFVYSIDNTKPHVQTMMLLEEAGIYVLTSVAIPMTSIRRKDPYKSYNSTTIKSFFKTVDLMASFPNTLGLLAASLTVNNDAFLSAPPVLKTVVRDLKRYMKLKNEIAGQRTLPIAYNATSTKARDVTILDYLSCGDKSTSIDFWTCQNFLWSGQSSMAISGYDQMIKRLEHATIPIFFTEYGANVHQPRLFQETKAIYSPQMSHVISGGCVYEFWQGTNMYGLVEMIEHGRDPKWSSYQASLARADDPSKTIEKRETEHGLFLIFHDFENYKASLAATRDAESDWDRGLVEPEIVQEASVDTTQISWPWEPEFREPESCIDWEQTEKSLRE</sequence>
<dbReference type="SUPFAM" id="SSF51445">
    <property type="entry name" value="(Trans)glycosidases"/>
    <property type="match status" value="1"/>
</dbReference>
<dbReference type="Gene3D" id="3.20.20.80">
    <property type="entry name" value="Glycosidases"/>
    <property type="match status" value="1"/>
</dbReference>
<dbReference type="AlphaFoldDB" id="A0A6A6A1A8"/>
<dbReference type="GeneID" id="54409552"/>
<dbReference type="EMBL" id="ML977519">
    <property type="protein sequence ID" value="KAF2124341.1"/>
    <property type="molecule type" value="Genomic_DNA"/>
</dbReference>
<keyword evidence="6" id="KW-0378">Hydrolase</keyword>
<gene>
    <name evidence="6" type="ORF">P153DRAFT_370795</name>
</gene>